<evidence type="ECO:0008006" key="2">
    <source>
        <dbReference type="Google" id="ProtNLM"/>
    </source>
</evidence>
<comment type="caution">
    <text evidence="1">The sequence shown here is derived from an EMBL/GenBank/DDBJ whole genome shotgun (WGS) entry which is preliminary data.</text>
</comment>
<dbReference type="EMBL" id="DAAUQX010000059">
    <property type="protein sequence ID" value="HAF2130322.1"/>
    <property type="molecule type" value="Genomic_DNA"/>
</dbReference>
<accession>A0A743SPW7</accession>
<protein>
    <recommendedName>
        <fullName evidence="2">ANR family transcriptional regulator</fullName>
    </recommendedName>
</protein>
<gene>
    <name evidence="1" type="ORF">G9F27_004600</name>
</gene>
<reference evidence="1" key="2">
    <citation type="submission" date="2020-02" db="EMBL/GenBank/DDBJ databases">
        <authorList>
            <consortium name="NCBI Pathogen Detection Project"/>
        </authorList>
    </citation>
    <scope>NUCLEOTIDE SEQUENCE</scope>
    <source>
        <strain evidence="1">MA.CK_00/00001968</strain>
    </source>
</reference>
<reference evidence="1" key="1">
    <citation type="journal article" date="2018" name="Genome Biol.">
        <title>SKESA: strategic k-mer extension for scrupulous assemblies.</title>
        <authorList>
            <person name="Souvorov A."/>
            <person name="Agarwala R."/>
            <person name="Lipman D.J."/>
        </authorList>
    </citation>
    <scope>NUCLEOTIDE SEQUENCE</scope>
    <source>
        <strain evidence="1">MA.CK_00/00001968</strain>
    </source>
</reference>
<evidence type="ECO:0000313" key="1">
    <source>
        <dbReference type="EMBL" id="HAF2130322.1"/>
    </source>
</evidence>
<sequence>MMSERMKQEGRLQGVTPAALWQHRKRGREALRLEMAGDYAAAARAWQHAANRAPHPQWRLFARERARQCRGKKTVIHRQRN</sequence>
<organism evidence="1">
    <name type="scientific">Salmonella enterica</name>
    <name type="common">Salmonella choleraesuis</name>
    <dbReference type="NCBI Taxonomy" id="28901"/>
    <lineage>
        <taxon>Bacteria</taxon>
        <taxon>Pseudomonadati</taxon>
        <taxon>Pseudomonadota</taxon>
        <taxon>Gammaproteobacteria</taxon>
        <taxon>Enterobacterales</taxon>
        <taxon>Enterobacteriaceae</taxon>
        <taxon>Salmonella</taxon>
    </lineage>
</organism>
<name>A0A743SPW7_SALER</name>
<dbReference type="AlphaFoldDB" id="A0A743SPW7"/>
<proteinExistence type="predicted"/>